<evidence type="ECO:0000313" key="1">
    <source>
        <dbReference type="EMBL" id="CAB4192509.1"/>
    </source>
</evidence>
<proteinExistence type="predicted"/>
<sequence length="186" mass="21271">MSHERITPEYLELNKKMHDERVDYGHIGARHAESIIGVAKVYECQSLLDYGCGKQTLIEALRVPWARGYDPCIPGLDAEPKPAELVVCTDTLEHIEPHCLEAVLDHIKSLTLRLFFVSICVLPSKKTLADGRNTHLIVQPAAWWLWRLLPRWELDTARSTERELTAVMRVPGERSRDPVTINNIRK</sequence>
<gene>
    <name evidence="1" type="ORF">UFOVP1244_34</name>
</gene>
<protein>
    <submittedName>
        <fullName evidence="1">Uncharacterized protein</fullName>
    </submittedName>
</protein>
<accession>A0A6J5R6I2</accession>
<dbReference type="EMBL" id="LR797181">
    <property type="protein sequence ID" value="CAB4192509.1"/>
    <property type="molecule type" value="Genomic_DNA"/>
</dbReference>
<organism evidence="1">
    <name type="scientific">uncultured Caudovirales phage</name>
    <dbReference type="NCBI Taxonomy" id="2100421"/>
    <lineage>
        <taxon>Viruses</taxon>
        <taxon>Duplodnaviria</taxon>
        <taxon>Heunggongvirae</taxon>
        <taxon>Uroviricota</taxon>
        <taxon>Caudoviricetes</taxon>
        <taxon>Peduoviridae</taxon>
        <taxon>Maltschvirus</taxon>
        <taxon>Maltschvirus maltsch</taxon>
    </lineage>
</organism>
<name>A0A6J5R6I2_9CAUD</name>
<reference evidence="1" key="1">
    <citation type="submission" date="2020-05" db="EMBL/GenBank/DDBJ databases">
        <authorList>
            <person name="Chiriac C."/>
            <person name="Salcher M."/>
            <person name="Ghai R."/>
            <person name="Kavagutti S V."/>
        </authorList>
    </citation>
    <scope>NUCLEOTIDE SEQUENCE</scope>
</reference>